<reference evidence="3 4" key="1">
    <citation type="submission" date="2020-08" db="EMBL/GenBank/DDBJ databases">
        <title>Genomic Encyclopedia of Type Strains, Phase IV (KMG-IV): sequencing the most valuable type-strain genomes for metagenomic binning, comparative biology and taxonomic classification.</title>
        <authorList>
            <person name="Goeker M."/>
        </authorList>
    </citation>
    <scope>NUCLEOTIDE SEQUENCE [LARGE SCALE GENOMIC DNA]</scope>
    <source>
        <strain evidence="3 4">YC6886</strain>
    </source>
</reference>
<evidence type="ECO:0000313" key="4">
    <source>
        <dbReference type="Proteomes" id="UP000557717"/>
    </source>
</evidence>
<keyword evidence="3" id="KW-0489">Methyltransferase</keyword>
<evidence type="ECO:0000259" key="2">
    <source>
        <dbReference type="Pfam" id="PF08241"/>
    </source>
</evidence>
<feature type="domain" description="Methyltransferase type 11" evidence="2">
    <location>
        <begin position="68"/>
        <end position="158"/>
    </location>
</feature>
<dbReference type="Gene3D" id="3.40.50.150">
    <property type="entry name" value="Vaccinia Virus protein VP39"/>
    <property type="match status" value="1"/>
</dbReference>
<dbReference type="EC" id="2.1.1.95" evidence="3"/>
<sequence length="283" mass="32000">MEPDDGENARRVAAHYDELDPFYRRVWGEQIHHGLWLTGKESPEEAAVGTAALVGARLRLEPGMRVCDVGCGYGKMAESLAETFGVEVLGVTISPRQAEASGRDPRVEIRLGDWLSCEWDEGSFDGALAVESIEHMEDPAAAIARMARVVKPGGRVVLGCWLRAGDARPWEVRHLLNPIREDGHLSGVGTAEDYVCWVRQAGCELELIEDFSREVERTWPQCLWRSGWAMVREPDLRRYLLERHQQSRRWGFTVLRIWAAYVLGALRYQVFTARKPMGSDLVR</sequence>
<dbReference type="PANTHER" id="PTHR44068:SF11">
    <property type="entry name" value="GERANYL DIPHOSPHATE 2-C-METHYLTRANSFERASE"/>
    <property type="match status" value="1"/>
</dbReference>
<dbReference type="CDD" id="cd02440">
    <property type="entry name" value="AdoMet_MTases"/>
    <property type="match status" value="1"/>
</dbReference>
<gene>
    <name evidence="3" type="ORF">HNR46_000468</name>
</gene>
<name>A0A840V3L1_9BACT</name>
<evidence type="ECO:0000256" key="1">
    <source>
        <dbReference type="ARBA" id="ARBA00022679"/>
    </source>
</evidence>
<proteinExistence type="predicted"/>
<protein>
    <submittedName>
        <fullName evidence="3">Tocopherol O-methyltransferase</fullName>
        <ecNumber evidence="3">2.1.1.95</ecNumber>
    </submittedName>
</protein>
<keyword evidence="1 3" id="KW-0808">Transferase</keyword>
<keyword evidence="4" id="KW-1185">Reference proteome</keyword>
<dbReference type="EMBL" id="JACHFD010000002">
    <property type="protein sequence ID" value="MBB5350244.1"/>
    <property type="molecule type" value="Genomic_DNA"/>
</dbReference>
<dbReference type="Proteomes" id="UP000557717">
    <property type="component" value="Unassembled WGS sequence"/>
</dbReference>
<dbReference type="Pfam" id="PF08241">
    <property type="entry name" value="Methyltransf_11"/>
    <property type="match status" value="1"/>
</dbReference>
<dbReference type="GO" id="GO:0032259">
    <property type="term" value="P:methylation"/>
    <property type="evidence" value="ECO:0007669"/>
    <property type="project" value="UniProtKB-KW"/>
</dbReference>
<dbReference type="AlphaFoldDB" id="A0A840V3L1"/>
<organism evidence="3 4">
    <name type="scientific">Haloferula luteola</name>
    <dbReference type="NCBI Taxonomy" id="595692"/>
    <lineage>
        <taxon>Bacteria</taxon>
        <taxon>Pseudomonadati</taxon>
        <taxon>Verrucomicrobiota</taxon>
        <taxon>Verrucomicrobiia</taxon>
        <taxon>Verrucomicrobiales</taxon>
        <taxon>Verrucomicrobiaceae</taxon>
        <taxon>Haloferula</taxon>
    </lineage>
</organism>
<dbReference type="InterPro" id="IPR013216">
    <property type="entry name" value="Methyltransf_11"/>
</dbReference>
<dbReference type="PANTHER" id="PTHR44068">
    <property type="entry name" value="ZGC:194242"/>
    <property type="match status" value="1"/>
</dbReference>
<dbReference type="GO" id="GO:0008757">
    <property type="term" value="F:S-adenosylmethionine-dependent methyltransferase activity"/>
    <property type="evidence" value="ECO:0007669"/>
    <property type="project" value="InterPro"/>
</dbReference>
<dbReference type="InterPro" id="IPR029063">
    <property type="entry name" value="SAM-dependent_MTases_sf"/>
</dbReference>
<accession>A0A840V3L1</accession>
<dbReference type="GO" id="GO:0050342">
    <property type="term" value="F:tocopherol C-methyltransferase activity"/>
    <property type="evidence" value="ECO:0007669"/>
    <property type="project" value="UniProtKB-EC"/>
</dbReference>
<evidence type="ECO:0000313" key="3">
    <source>
        <dbReference type="EMBL" id="MBB5350244.1"/>
    </source>
</evidence>
<comment type="caution">
    <text evidence="3">The sequence shown here is derived from an EMBL/GenBank/DDBJ whole genome shotgun (WGS) entry which is preliminary data.</text>
</comment>
<dbReference type="SUPFAM" id="SSF53335">
    <property type="entry name" value="S-adenosyl-L-methionine-dependent methyltransferases"/>
    <property type="match status" value="1"/>
</dbReference>
<dbReference type="RefSeq" id="WP_184015405.1">
    <property type="nucleotide sequence ID" value="NZ_JACHFD010000002.1"/>
</dbReference>
<dbReference type="InterPro" id="IPR050447">
    <property type="entry name" value="Erg6_SMT_methyltransf"/>
</dbReference>